<dbReference type="RefSeq" id="WP_379076822.1">
    <property type="nucleotide sequence ID" value="NZ_JBHTJW010000002.1"/>
</dbReference>
<feature type="transmembrane region" description="Helical" evidence="1">
    <location>
        <begin position="88"/>
        <end position="107"/>
    </location>
</feature>
<sequence>MPIGIRQAVIAIWATLAIDALLALYEKMTGHATDGEFASTIIFYSLLCILPYKISNASNAARYVYLIITIGSVLIMLGGVGYEKMKLEYFVSIFLIPVEAFILYRLFQKGTSDWFKKVQ</sequence>
<evidence type="ECO:0000313" key="2">
    <source>
        <dbReference type="EMBL" id="MFD0930442.1"/>
    </source>
</evidence>
<keyword evidence="1" id="KW-1133">Transmembrane helix</keyword>
<gene>
    <name evidence="2" type="ORF">ACFQ1T_11720</name>
</gene>
<comment type="caution">
    <text evidence="2">The sequence shown here is derived from an EMBL/GenBank/DDBJ whole genome shotgun (WGS) entry which is preliminary data.</text>
</comment>
<reference evidence="3" key="1">
    <citation type="journal article" date="2019" name="Int. J. Syst. Evol. Microbiol.">
        <title>The Global Catalogue of Microorganisms (GCM) 10K type strain sequencing project: providing services to taxonomists for standard genome sequencing and annotation.</title>
        <authorList>
            <consortium name="The Broad Institute Genomics Platform"/>
            <consortium name="The Broad Institute Genome Sequencing Center for Infectious Disease"/>
            <person name="Wu L."/>
            <person name="Ma J."/>
        </authorList>
    </citation>
    <scope>NUCLEOTIDE SEQUENCE [LARGE SCALE GENOMIC DNA]</scope>
    <source>
        <strain evidence="3">CCUG 59685</strain>
    </source>
</reference>
<proteinExistence type="predicted"/>
<keyword evidence="1" id="KW-0472">Membrane</keyword>
<dbReference type="EMBL" id="JBHTJW010000002">
    <property type="protein sequence ID" value="MFD0930442.1"/>
    <property type="molecule type" value="Genomic_DNA"/>
</dbReference>
<feature type="transmembrane region" description="Helical" evidence="1">
    <location>
        <begin position="63"/>
        <end position="82"/>
    </location>
</feature>
<accession>A0ABW3GK99</accession>
<name>A0ABW3GK99_9PROT</name>
<organism evidence="2 3">
    <name type="scientific">Methylophilus glucosoxydans</name>
    <dbReference type="NCBI Taxonomy" id="752553"/>
    <lineage>
        <taxon>Bacteria</taxon>
        <taxon>Pseudomonadati</taxon>
        <taxon>Pseudomonadota</taxon>
        <taxon>Betaproteobacteria</taxon>
        <taxon>Nitrosomonadales</taxon>
        <taxon>Methylophilaceae</taxon>
        <taxon>Methylophilus</taxon>
    </lineage>
</organism>
<keyword evidence="3" id="KW-1185">Reference proteome</keyword>
<evidence type="ECO:0000256" key="1">
    <source>
        <dbReference type="SAM" id="Phobius"/>
    </source>
</evidence>
<feature type="transmembrane region" description="Helical" evidence="1">
    <location>
        <begin position="37"/>
        <end position="54"/>
    </location>
</feature>
<dbReference type="Proteomes" id="UP001597106">
    <property type="component" value="Unassembled WGS sequence"/>
</dbReference>
<evidence type="ECO:0000313" key="3">
    <source>
        <dbReference type="Proteomes" id="UP001597106"/>
    </source>
</evidence>
<keyword evidence="1" id="KW-0812">Transmembrane</keyword>
<feature type="transmembrane region" description="Helical" evidence="1">
    <location>
        <begin position="7"/>
        <end position="25"/>
    </location>
</feature>
<protein>
    <submittedName>
        <fullName evidence="2">Uncharacterized protein</fullName>
    </submittedName>
</protein>